<evidence type="ECO:0000313" key="2">
    <source>
        <dbReference type="EMBL" id="BBP46065.1"/>
    </source>
</evidence>
<accession>A0A6F8PVB6</accession>
<keyword evidence="1" id="KW-0472">Membrane</keyword>
<reference evidence="3" key="1">
    <citation type="submission" date="2019-11" db="EMBL/GenBank/DDBJ databases">
        <title>Isolation and characterization of two novel species in the genus Thiomicrorhabdus.</title>
        <authorList>
            <person name="Mochizuki J."/>
            <person name="Kojima H."/>
            <person name="Fukui M."/>
        </authorList>
    </citation>
    <scope>NUCLEOTIDE SEQUENCE [LARGE SCALE GENOMIC DNA]</scope>
    <source>
        <strain evidence="3">aks77</strain>
    </source>
</reference>
<dbReference type="Proteomes" id="UP000501726">
    <property type="component" value="Chromosome"/>
</dbReference>
<dbReference type="Pfam" id="PF09838">
    <property type="entry name" value="DUF2065"/>
    <property type="match status" value="1"/>
</dbReference>
<gene>
    <name evidence="2" type="ORF">THMIRHAS_14380</name>
</gene>
<dbReference type="PANTHER" id="PTHR38602:SF1">
    <property type="entry name" value="INNER MEMBRANE PROTEIN"/>
    <property type="match status" value="1"/>
</dbReference>
<feature type="transmembrane region" description="Helical" evidence="1">
    <location>
        <begin position="40"/>
        <end position="60"/>
    </location>
</feature>
<evidence type="ECO:0000313" key="3">
    <source>
        <dbReference type="Proteomes" id="UP000501726"/>
    </source>
</evidence>
<proteinExistence type="predicted"/>
<organism evidence="2 3">
    <name type="scientific">Thiosulfatimonas sediminis</name>
    <dbReference type="NCBI Taxonomy" id="2675054"/>
    <lineage>
        <taxon>Bacteria</taxon>
        <taxon>Pseudomonadati</taxon>
        <taxon>Pseudomonadota</taxon>
        <taxon>Gammaproteobacteria</taxon>
        <taxon>Thiotrichales</taxon>
        <taxon>Piscirickettsiaceae</taxon>
        <taxon>Thiosulfatimonas</taxon>
    </lineage>
</organism>
<keyword evidence="1" id="KW-0812">Transmembrane</keyword>
<protein>
    <recommendedName>
        <fullName evidence="4">DUF2065 domain-containing protein</fullName>
    </recommendedName>
</protein>
<dbReference type="KEGG" id="tse:THMIRHAS_14380"/>
<keyword evidence="1" id="KW-1133">Transmembrane helix</keyword>
<name>A0A6F8PVB6_9GAMM</name>
<dbReference type="InterPro" id="IPR019201">
    <property type="entry name" value="DUF2065"/>
</dbReference>
<dbReference type="AlphaFoldDB" id="A0A6F8PVB6"/>
<evidence type="ECO:0008006" key="4">
    <source>
        <dbReference type="Google" id="ProtNLM"/>
    </source>
</evidence>
<dbReference type="EMBL" id="AP021889">
    <property type="protein sequence ID" value="BBP46065.1"/>
    <property type="molecule type" value="Genomic_DNA"/>
</dbReference>
<sequence>MFETLLAAIALVFIIEGLLPFVFPEVWKKMMAEASALPEGSLRTMGLVSITIGLLLLLIFS</sequence>
<dbReference type="PANTHER" id="PTHR38602">
    <property type="entry name" value="INNER MEMBRANE PROTEIN-RELATED"/>
    <property type="match status" value="1"/>
</dbReference>
<keyword evidence="3" id="KW-1185">Reference proteome</keyword>
<dbReference type="RefSeq" id="WP_173272346.1">
    <property type="nucleotide sequence ID" value="NZ_AP021889.1"/>
</dbReference>
<evidence type="ECO:0000256" key="1">
    <source>
        <dbReference type="SAM" id="Phobius"/>
    </source>
</evidence>